<accession>A0ABD5YNL6</accession>
<organism evidence="1 2">
    <name type="scientific">Halocatena marina</name>
    <dbReference type="NCBI Taxonomy" id="2934937"/>
    <lineage>
        <taxon>Archaea</taxon>
        <taxon>Methanobacteriati</taxon>
        <taxon>Methanobacteriota</taxon>
        <taxon>Stenosarchaea group</taxon>
        <taxon>Halobacteria</taxon>
        <taxon>Halobacteriales</taxon>
        <taxon>Natronomonadaceae</taxon>
        <taxon>Halocatena</taxon>
    </lineage>
</organism>
<sequence>MSTADHSRSEPAPAASEIAAQLCEADFVRLVTTPDGDALLQRASSLRRLQYRFRRASPETRLARVKQI</sequence>
<proteinExistence type="predicted"/>
<dbReference type="EMBL" id="JBHTAX010000001">
    <property type="protein sequence ID" value="MFC7190929.1"/>
    <property type="molecule type" value="Genomic_DNA"/>
</dbReference>
<dbReference type="RefSeq" id="WP_390205898.1">
    <property type="nucleotide sequence ID" value="NZ_JBHSZC010000001.1"/>
</dbReference>
<evidence type="ECO:0000313" key="2">
    <source>
        <dbReference type="Proteomes" id="UP001596417"/>
    </source>
</evidence>
<dbReference type="Proteomes" id="UP001596417">
    <property type="component" value="Unassembled WGS sequence"/>
</dbReference>
<name>A0ABD5YNL6_9EURY</name>
<dbReference type="AlphaFoldDB" id="A0ABD5YNL6"/>
<comment type="caution">
    <text evidence="1">The sequence shown here is derived from an EMBL/GenBank/DDBJ whole genome shotgun (WGS) entry which is preliminary data.</text>
</comment>
<evidence type="ECO:0000313" key="1">
    <source>
        <dbReference type="EMBL" id="MFC7190929.1"/>
    </source>
</evidence>
<reference evidence="1 2" key="1">
    <citation type="journal article" date="2019" name="Int. J. Syst. Evol. Microbiol.">
        <title>The Global Catalogue of Microorganisms (GCM) 10K type strain sequencing project: providing services to taxonomists for standard genome sequencing and annotation.</title>
        <authorList>
            <consortium name="The Broad Institute Genomics Platform"/>
            <consortium name="The Broad Institute Genome Sequencing Center for Infectious Disease"/>
            <person name="Wu L."/>
            <person name="Ma J."/>
        </authorList>
    </citation>
    <scope>NUCLEOTIDE SEQUENCE [LARGE SCALE GENOMIC DNA]</scope>
    <source>
        <strain evidence="1 2">RDMS1</strain>
    </source>
</reference>
<gene>
    <name evidence="1" type="ORF">ACFQL7_14585</name>
</gene>
<keyword evidence="2" id="KW-1185">Reference proteome</keyword>
<protein>
    <submittedName>
        <fullName evidence="1">Uncharacterized protein</fullName>
    </submittedName>
</protein>